<dbReference type="PROSITE" id="PS00108">
    <property type="entry name" value="PROTEIN_KINASE_ST"/>
    <property type="match status" value="1"/>
</dbReference>
<dbReference type="PROSITE" id="PS50042">
    <property type="entry name" value="CNMP_BINDING_3"/>
    <property type="match status" value="1"/>
</dbReference>
<gene>
    <name evidence="10" type="ORF">G7Y85_12005</name>
</gene>
<dbReference type="EMBL" id="JAAMOW010000006">
    <property type="protein sequence ID" value="NGY05492.1"/>
    <property type="molecule type" value="Genomic_DNA"/>
</dbReference>
<accession>A0A6M2BS88</accession>
<dbReference type="InterPro" id="IPR050660">
    <property type="entry name" value="NEK_Ser/Thr_kinase"/>
</dbReference>
<dbReference type="GO" id="GO:0030553">
    <property type="term" value="F:cGMP binding"/>
    <property type="evidence" value="ECO:0007669"/>
    <property type="project" value="UniProtKB-KW"/>
</dbReference>
<dbReference type="Pfam" id="PF00027">
    <property type="entry name" value="cNMP_binding"/>
    <property type="match status" value="1"/>
</dbReference>
<dbReference type="GO" id="GO:0004674">
    <property type="term" value="F:protein serine/threonine kinase activity"/>
    <property type="evidence" value="ECO:0007669"/>
    <property type="project" value="UniProtKB-EC"/>
</dbReference>
<keyword evidence="11" id="KW-1185">Reference proteome</keyword>
<evidence type="ECO:0000313" key="10">
    <source>
        <dbReference type="EMBL" id="NGY05492.1"/>
    </source>
</evidence>
<dbReference type="CDD" id="cd00038">
    <property type="entry name" value="CAP_ED"/>
    <property type="match status" value="1"/>
</dbReference>
<dbReference type="PROSITE" id="PS50011">
    <property type="entry name" value="PROTEIN_KINASE_DOM"/>
    <property type="match status" value="1"/>
</dbReference>
<feature type="domain" description="Protein kinase" evidence="8">
    <location>
        <begin position="19"/>
        <end position="284"/>
    </location>
</feature>
<sequence length="436" mass="48021">MQPGDIAGAGPMPMQIGKYELREEIGRGACGVVYKGFDPFVQREVALKFSLHDPEFRHDALHERAFFAEARAAGMLQHPHIVALHDAGVEGEISYIVMEYVDGETLQPLCRAGGERASLAQVLEIILKCAEALEFAHGKGVLHRDIKPSNIMLTRNGVPKLMDFSIAEISTAGRATSQAGQSVLGSPLYMSPEQIKREALGPASDLYSLGAVMFQLLVGAPPFNAQELPLLFRAIRNVPAPDVRALRPELPQAVADIVARLLRKEPAERFESGRELAICIGRLFDQLRLGDKPITPRESRDSLRRLRFFASFSDEEIDEILGASQMVSYRPGDVLMYEGELDSSFFIIALGTAGVQKNGKLLHQLEKGDCVGEIGFLTMAKRTATVVAVSRVLALKINARLLDQVSRDCQLRFYKVFTETLIYRLSLTSARLSALS</sequence>
<dbReference type="EC" id="2.7.11.1" evidence="1"/>
<dbReference type="CDD" id="cd14014">
    <property type="entry name" value="STKc_PknB_like"/>
    <property type="match status" value="1"/>
</dbReference>
<dbReference type="SMART" id="SM00220">
    <property type="entry name" value="S_TKc"/>
    <property type="match status" value="1"/>
</dbReference>
<dbReference type="Gene3D" id="3.30.200.20">
    <property type="entry name" value="Phosphorylase Kinase, domain 1"/>
    <property type="match status" value="1"/>
</dbReference>
<evidence type="ECO:0000259" key="9">
    <source>
        <dbReference type="PROSITE" id="PS50042"/>
    </source>
</evidence>
<keyword evidence="6" id="KW-0067">ATP-binding</keyword>
<dbReference type="Gene3D" id="2.60.120.10">
    <property type="entry name" value="Jelly Rolls"/>
    <property type="match status" value="1"/>
</dbReference>
<keyword evidence="3" id="KW-0808">Transferase</keyword>
<dbReference type="SUPFAM" id="SSF56112">
    <property type="entry name" value="Protein kinase-like (PK-like)"/>
    <property type="match status" value="1"/>
</dbReference>
<dbReference type="InterPro" id="IPR008271">
    <property type="entry name" value="Ser/Thr_kinase_AS"/>
</dbReference>
<dbReference type="InterPro" id="IPR011009">
    <property type="entry name" value="Kinase-like_dom_sf"/>
</dbReference>
<evidence type="ECO:0000256" key="2">
    <source>
        <dbReference type="ARBA" id="ARBA00022535"/>
    </source>
</evidence>
<reference evidence="10 11" key="1">
    <citation type="journal article" date="2014" name="Int. J. Syst. Evol. Microbiol.">
        <title>Solimonas terrae sp. nov., isolated from soil.</title>
        <authorList>
            <person name="Kim S.J."/>
            <person name="Moon J.Y."/>
            <person name="Weon H.Y."/>
            <person name="Ahn J.H."/>
            <person name="Chen W.M."/>
            <person name="Kwon S.W."/>
        </authorList>
    </citation>
    <scope>NUCLEOTIDE SEQUENCE [LARGE SCALE GENOMIC DNA]</scope>
    <source>
        <strain evidence="10 11">KIS83-12</strain>
    </source>
</reference>
<dbReference type="SMART" id="SM00100">
    <property type="entry name" value="cNMP"/>
    <property type="match status" value="1"/>
</dbReference>
<dbReference type="InterPro" id="IPR018490">
    <property type="entry name" value="cNMP-bd_dom_sf"/>
</dbReference>
<dbReference type="PANTHER" id="PTHR43671">
    <property type="entry name" value="SERINE/THREONINE-PROTEIN KINASE NEK"/>
    <property type="match status" value="1"/>
</dbReference>
<dbReference type="GO" id="GO:0005524">
    <property type="term" value="F:ATP binding"/>
    <property type="evidence" value="ECO:0007669"/>
    <property type="project" value="UniProtKB-KW"/>
</dbReference>
<name>A0A6M2BS88_9GAMM</name>
<dbReference type="InterPro" id="IPR000595">
    <property type="entry name" value="cNMP-bd_dom"/>
</dbReference>
<evidence type="ECO:0000256" key="3">
    <source>
        <dbReference type="ARBA" id="ARBA00022679"/>
    </source>
</evidence>
<protein>
    <recommendedName>
        <fullName evidence="1">non-specific serine/threonine protein kinase</fullName>
        <ecNumber evidence="1">2.7.11.1</ecNumber>
    </recommendedName>
</protein>
<dbReference type="InterPro" id="IPR000719">
    <property type="entry name" value="Prot_kinase_dom"/>
</dbReference>
<evidence type="ECO:0000256" key="7">
    <source>
        <dbReference type="ARBA" id="ARBA00022992"/>
    </source>
</evidence>
<dbReference type="Proteomes" id="UP000472676">
    <property type="component" value="Unassembled WGS sequence"/>
</dbReference>
<evidence type="ECO:0000256" key="4">
    <source>
        <dbReference type="ARBA" id="ARBA00022741"/>
    </source>
</evidence>
<keyword evidence="2" id="KW-0140">cGMP</keyword>
<dbReference type="SUPFAM" id="SSF51206">
    <property type="entry name" value="cAMP-binding domain-like"/>
    <property type="match status" value="1"/>
</dbReference>
<evidence type="ECO:0000313" key="11">
    <source>
        <dbReference type="Proteomes" id="UP000472676"/>
    </source>
</evidence>
<feature type="domain" description="Cyclic nucleotide-binding" evidence="9">
    <location>
        <begin position="308"/>
        <end position="405"/>
    </location>
</feature>
<organism evidence="10 11">
    <name type="scientific">Solimonas terrae</name>
    <dbReference type="NCBI Taxonomy" id="1396819"/>
    <lineage>
        <taxon>Bacteria</taxon>
        <taxon>Pseudomonadati</taxon>
        <taxon>Pseudomonadota</taxon>
        <taxon>Gammaproteobacteria</taxon>
        <taxon>Nevskiales</taxon>
        <taxon>Nevskiaceae</taxon>
        <taxon>Solimonas</taxon>
    </lineage>
</organism>
<dbReference type="PANTHER" id="PTHR43671:SF13">
    <property type="entry name" value="SERINE_THREONINE-PROTEIN KINASE NEK2"/>
    <property type="match status" value="1"/>
</dbReference>
<dbReference type="Pfam" id="PF00069">
    <property type="entry name" value="Pkinase"/>
    <property type="match status" value="1"/>
</dbReference>
<dbReference type="Gene3D" id="1.10.510.10">
    <property type="entry name" value="Transferase(Phosphotransferase) domain 1"/>
    <property type="match status" value="1"/>
</dbReference>
<dbReference type="AlphaFoldDB" id="A0A6M2BS88"/>
<proteinExistence type="predicted"/>
<evidence type="ECO:0000259" key="8">
    <source>
        <dbReference type="PROSITE" id="PS50011"/>
    </source>
</evidence>
<evidence type="ECO:0000256" key="1">
    <source>
        <dbReference type="ARBA" id="ARBA00012513"/>
    </source>
</evidence>
<comment type="caution">
    <text evidence="10">The sequence shown here is derived from an EMBL/GenBank/DDBJ whole genome shotgun (WGS) entry which is preliminary data.</text>
</comment>
<keyword evidence="7" id="KW-0142">cGMP-binding</keyword>
<evidence type="ECO:0000256" key="6">
    <source>
        <dbReference type="ARBA" id="ARBA00022840"/>
    </source>
</evidence>
<keyword evidence="4" id="KW-0547">Nucleotide-binding</keyword>
<evidence type="ECO:0000256" key="5">
    <source>
        <dbReference type="ARBA" id="ARBA00022777"/>
    </source>
</evidence>
<dbReference type="InterPro" id="IPR014710">
    <property type="entry name" value="RmlC-like_jellyroll"/>
</dbReference>
<keyword evidence="5 10" id="KW-0418">Kinase</keyword>